<accession>A0A6P1NDH0</accession>
<dbReference type="KEGG" id="bomb:GT348_03840"/>
<evidence type="ECO:0000313" key="1">
    <source>
        <dbReference type="EMBL" id="QHI95513.1"/>
    </source>
</evidence>
<dbReference type="EMBL" id="CP047652">
    <property type="protein sequence ID" value="QHI95513.1"/>
    <property type="molecule type" value="Genomic_DNA"/>
</dbReference>
<name>A0A6P1NDH0_9PROT</name>
<dbReference type="RefSeq" id="WP_160618590.1">
    <property type="nucleotide sequence ID" value="NZ_CP047652.1"/>
</dbReference>
<organism evidence="1 2">
    <name type="scientific">Aristophania vespae</name>
    <dbReference type="NCBI Taxonomy" id="2697033"/>
    <lineage>
        <taxon>Bacteria</taxon>
        <taxon>Pseudomonadati</taxon>
        <taxon>Pseudomonadota</taxon>
        <taxon>Alphaproteobacteria</taxon>
        <taxon>Acetobacterales</taxon>
        <taxon>Acetobacteraceae</taxon>
        <taxon>Aristophania</taxon>
    </lineage>
</organism>
<dbReference type="AlphaFoldDB" id="A0A6P1NDH0"/>
<protein>
    <submittedName>
        <fullName evidence="1">Uncharacterized protein</fullName>
    </submittedName>
</protein>
<sequence>MADKINDQFFVETKELLEKVRKNNDNKAIRWFHENAASIREKIDSKLTELIESENLPQKAQKAYEAALIKKPNRLEELLPESEKDKKYRNPNFHDQDTIWAILGTEAQSPLFMAYDKLKKDVEIQAHHIGRHL</sequence>
<dbReference type="Proteomes" id="UP000463975">
    <property type="component" value="Chromosome"/>
</dbReference>
<gene>
    <name evidence="1" type="ORF">GT348_03840</name>
</gene>
<reference evidence="1 2" key="1">
    <citation type="submission" date="2020-01" db="EMBL/GenBank/DDBJ databases">
        <title>Genome sequencing of strain KACC 21507.</title>
        <authorList>
            <person name="Heo J."/>
            <person name="Kim S.-J."/>
            <person name="Kim J.-S."/>
            <person name="Hong S.-B."/>
            <person name="Kwon S.-W."/>
        </authorList>
    </citation>
    <scope>NUCLEOTIDE SEQUENCE [LARGE SCALE GENOMIC DNA]</scope>
    <source>
        <strain evidence="1 2">KACC 21507</strain>
    </source>
</reference>
<evidence type="ECO:0000313" key="2">
    <source>
        <dbReference type="Proteomes" id="UP000463975"/>
    </source>
</evidence>
<keyword evidence="2" id="KW-1185">Reference proteome</keyword>
<proteinExistence type="predicted"/>